<organism evidence="1 2">
    <name type="scientific">Alkaliphilus pronyensis</name>
    <dbReference type="NCBI Taxonomy" id="1482732"/>
    <lineage>
        <taxon>Bacteria</taxon>
        <taxon>Bacillati</taxon>
        <taxon>Bacillota</taxon>
        <taxon>Clostridia</taxon>
        <taxon>Peptostreptococcales</taxon>
        <taxon>Natronincolaceae</taxon>
        <taxon>Alkaliphilus</taxon>
    </lineage>
</organism>
<sequence>MSTHHDGPVTQQSISEIAKYIKNLIPANIPETYELKPVFKNIASQKDVRRGVIAYRDFLHLFCDRLISDGHLYFKLKKNPKSATDYPFLYCITDLLSDIGYHSKLSESGDRLLITKLPSFTATIDEKGNKKKPKNPASKLTECLRFLALCGFVFTGIDLEAKRINISELKFLEVSYPNAPLLLKGLKAMSIADIELRVKRYMNDNNRDNLLRCDYRLMKVEDTDVIDVLKDFLHPLPEKVQKLALDLHRHHIGMGMTCSTIISTFEIHFAYSYIKNSKRDLSSRDMYQRRTWGFALSTRYGYCLVVRAKKTDKYVDVIEKFQLSLQEKIAKGYGCDRKLSNEPCQKGCEGIRLPLDDSILSISKDIETWLDKEVLYKLRK</sequence>
<protein>
    <submittedName>
        <fullName evidence="1">Uncharacterized protein</fullName>
    </submittedName>
</protein>
<dbReference type="AlphaFoldDB" id="A0A6I0FGA0"/>
<name>A0A6I0FGA0_9FIRM</name>
<comment type="caution">
    <text evidence="1">The sequence shown here is derived from an EMBL/GenBank/DDBJ whole genome shotgun (WGS) entry which is preliminary data.</text>
</comment>
<dbReference type="EMBL" id="WBZC01000023">
    <property type="protein sequence ID" value="KAB3535261.1"/>
    <property type="molecule type" value="Genomic_DNA"/>
</dbReference>
<accession>A0A6I0FGA0</accession>
<reference evidence="1 2" key="1">
    <citation type="submission" date="2019-10" db="EMBL/GenBank/DDBJ databases">
        <title>Alkaliphilus serpentinus sp. nov. and Alkaliphilus pronyensis sp. nov., two novel anaerobic alkaliphilic species isolated from the serpentinized-hosted hydrothermal field of the Prony Bay (New Caledonia).</title>
        <authorList>
            <person name="Postec A."/>
        </authorList>
    </citation>
    <scope>NUCLEOTIDE SEQUENCE [LARGE SCALE GENOMIC DNA]</scope>
    <source>
        <strain evidence="1 2">LacV</strain>
    </source>
</reference>
<evidence type="ECO:0000313" key="2">
    <source>
        <dbReference type="Proteomes" id="UP000432715"/>
    </source>
</evidence>
<evidence type="ECO:0000313" key="1">
    <source>
        <dbReference type="EMBL" id="KAB3535261.1"/>
    </source>
</evidence>
<dbReference type="RefSeq" id="WP_151860977.1">
    <property type="nucleotide sequence ID" value="NZ_WBZC01000023.1"/>
</dbReference>
<keyword evidence="2" id="KW-1185">Reference proteome</keyword>
<dbReference type="Proteomes" id="UP000432715">
    <property type="component" value="Unassembled WGS sequence"/>
</dbReference>
<proteinExistence type="predicted"/>
<gene>
    <name evidence="1" type="ORF">F8154_07415</name>
</gene>
<dbReference type="OrthoDB" id="2019903at2"/>